<dbReference type="Proteomes" id="UP001501116">
    <property type="component" value="Unassembled WGS sequence"/>
</dbReference>
<dbReference type="PANTHER" id="PTHR34846">
    <property type="entry name" value="4-CARBOXYMUCONOLACTONE DECARBOXYLASE FAMILY PROTEIN (AFU_ORTHOLOGUE AFUA_6G11590)"/>
    <property type="match status" value="1"/>
</dbReference>
<dbReference type="InterPro" id="IPR003779">
    <property type="entry name" value="CMD-like"/>
</dbReference>
<dbReference type="EMBL" id="BAAANN010000051">
    <property type="protein sequence ID" value="GAA1989347.1"/>
    <property type="molecule type" value="Genomic_DNA"/>
</dbReference>
<dbReference type="SUPFAM" id="SSF69118">
    <property type="entry name" value="AhpD-like"/>
    <property type="match status" value="1"/>
</dbReference>
<accession>A0ABN2SME8</accession>
<comment type="caution">
    <text evidence="2">The sequence shown here is derived from an EMBL/GenBank/DDBJ whole genome shotgun (WGS) entry which is preliminary data.</text>
</comment>
<feature type="domain" description="Carboxymuconolactone decarboxylase-like" evidence="1">
    <location>
        <begin position="46"/>
        <end position="125"/>
    </location>
</feature>
<protein>
    <submittedName>
        <fullName evidence="2">Carboxymuconolactone decarboxylase family protein</fullName>
    </submittedName>
</protein>
<sequence length="180" mass="20280">MTAPRITPGGRAETGRFAWAVAWISGRVGGTTPPNLFLTMARHRRLFRGWLRFAGRLMPGGTLPRRETELVILRVAHVRQCRYEFEHHVRLGARAGVTAQDVQRVEAGPDAPGWSSRERALLAAVDVLLEHRDLDDATWSALRARLDERAAIEFLLLVGHYDMLAGFLATLRIQPDEPRR</sequence>
<dbReference type="RefSeq" id="WP_344430732.1">
    <property type="nucleotide sequence ID" value="NZ_BAAANN010000051.1"/>
</dbReference>
<name>A0ABN2SME8_9PSEU</name>
<dbReference type="Pfam" id="PF02627">
    <property type="entry name" value="CMD"/>
    <property type="match status" value="1"/>
</dbReference>
<dbReference type="PANTHER" id="PTHR34846:SF5">
    <property type="entry name" value="CARBOXYMUCONOLACTONE DECARBOXYLASE-LIKE DOMAIN-CONTAINING PROTEIN"/>
    <property type="match status" value="1"/>
</dbReference>
<dbReference type="Gene3D" id="1.20.1290.10">
    <property type="entry name" value="AhpD-like"/>
    <property type="match status" value="1"/>
</dbReference>
<gene>
    <name evidence="2" type="ORF">GCM10009754_79520</name>
</gene>
<proteinExistence type="predicted"/>
<dbReference type="InterPro" id="IPR029032">
    <property type="entry name" value="AhpD-like"/>
</dbReference>
<organism evidence="2 3">
    <name type="scientific">Amycolatopsis minnesotensis</name>
    <dbReference type="NCBI Taxonomy" id="337894"/>
    <lineage>
        <taxon>Bacteria</taxon>
        <taxon>Bacillati</taxon>
        <taxon>Actinomycetota</taxon>
        <taxon>Actinomycetes</taxon>
        <taxon>Pseudonocardiales</taxon>
        <taxon>Pseudonocardiaceae</taxon>
        <taxon>Amycolatopsis</taxon>
    </lineage>
</organism>
<evidence type="ECO:0000313" key="3">
    <source>
        <dbReference type="Proteomes" id="UP001501116"/>
    </source>
</evidence>
<reference evidence="2 3" key="1">
    <citation type="journal article" date="2019" name="Int. J. Syst. Evol. Microbiol.">
        <title>The Global Catalogue of Microorganisms (GCM) 10K type strain sequencing project: providing services to taxonomists for standard genome sequencing and annotation.</title>
        <authorList>
            <consortium name="The Broad Institute Genomics Platform"/>
            <consortium name="The Broad Institute Genome Sequencing Center for Infectious Disease"/>
            <person name="Wu L."/>
            <person name="Ma J."/>
        </authorList>
    </citation>
    <scope>NUCLEOTIDE SEQUENCE [LARGE SCALE GENOMIC DNA]</scope>
    <source>
        <strain evidence="2 3">JCM 14545</strain>
    </source>
</reference>
<evidence type="ECO:0000313" key="2">
    <source>
        <dbReference type="EMBL" id="GAA1989347.1"/>
    </source>
</evidence>
<evidence type="ECO:0000259" key="1">
    <source>
        <dbReference type="Pfam" id="PF02627"/>
    </source>
</evidence>
<keyword evidence="3" id="KW-1185">Reference proteome</keyword>